<evidence type="ECO:0000259" key="3">
    <source>
        <dbReference type="Pfam" id="PF07637"/>
    </source>
</evidence>
<dbReference type="InterPro" id="IPR013036">
    <property type="entry name" value="DUF1587"/>
</dbReference>
<accession>A0A381VXU1</accession>
<name>A0A381VXU1_9ZZZZ</name>
<feature type="non-terminal residue" evidence="4">
    <location>
        <position position="495"/>
    </location>
</feature>
<feature type="domain" description="DUF1587" evidence="1">
    <location>
        <begin position="181"/>
        <end position="226"/>
    </location>
</feature>
<dbReference type="AlphaFoldDB" id="A0A381VXU1"/>
<reference evidence="4" key="1">
    <citation type="submission" date="2018-05" db="EMBL/GenBank/DDBJ databases">
        <authorList>
            <person name="Lanie J.A."/>
            <person name="Ng W.-L."/>
            <person name="Kazmierczak K.M."/>
            <person name="Andrzejewski T.M."/>
            <person name="Davidsen T.M."/>
            <person name="Wayne K.J."/>
            <person name="Tettelin H."/>
            <person name="Glass J.I."/>
            <person name="Rusch D."/>
            <person name="Podicherti R."/>
            <person name="Tsui H.-C.T."/>
            <person name="Winkler M.E."/>
        </authorList>
    </citation>
    <scope>NUCLEOTIDE SEQUENCE</scope>
</reference>
<dbReference type="InterPro" id="IPR013042">
    <property type="entry name" value="DUF1592"/>
</dbReference>
<evidence type="ECO:0000259" key="1">
    <source>
        <dbReference type="Pfam" id="PF07626"/>
    </source>
</evidence>
<evidence type="ECO:0000259" key="2">
    <source>
        <dbReference type="Pfam" id="PF07631"/>
    </source>
</evidence>
<protein>
    <recommendedName>
        <fullName evidence="5">Cytochrome c domain-containing protein</fullName>
    </recommendedName>
</protein>
<dbReference type="Pfam" id="PF07626">
    <property type="entry name" value="PSD3"/>
    <property type="match status" value="1"/>
</dbReference>
<evidence type="ECO:0008006" key="5">
    <source>
        <dbReference type="Google" id="ProtNLM"/>
    </source>
</evidence>
<dbReference type="InterPro" id="IPR013043">
    <property type="entry name" value="DUF1595"/>
</dbReference>
<sequence length="495" mass="55784">MSTKPSIRATCLLLGLTAIGGNVQAEEDFKQFVKPLWANNCVKCHGGEKTKGKVNLKEIGSAKDFLAKPGLIKEMIEAIDARDMPPEDEPELAAKDREKLLVTLKGILRQTGSGEVTERGRIHRLNRFQYNNSIRDLFQLNRDVFAMSEKLMTRHGNNYLHADSGKMPERVEVACASLSPGVDMKGVKPFPKDLRASHGFDNQANQLTLSPLLLDSFLRLAVSILESPDFNERTVGIWNDFFREPPDGSDLAAEIKKRLQPFLRQAFRGPLDEEVLNRYVAYAKAKVEQGQSFTESMKKVASAALSSPLFLFRYAAENDKESEFALASKLSFFLWASGPDAELLRLAESGELSKPENLAKTMERMLADPKIERFLDTFPGQWMQLENVLAATPDPKKSRFFTIDKNYPASLQMVLEPLLLFDAVFVEDRPIMELISPSFAYQSDFLQAWYTSDLKPPAIEPTEIIEKNRANEEKRKTLETAIKSTEEELQSLLEP</sequence>
<proteinExistence type="predicted"/>
<organism evidence="4">
    <name type="scientific">marine metagenome</name>
    <dbReference type="NCBI Taxonomy" id="408172"/>
    <lineage>
        <taxon>unclassified sequences</taxon>
        <taxon>metagenomes</taxon>
        <taxon>ecological metagenomes</taxon>
    </lineage>
</organism>
<dbReference type="EMBL" id="UINC01010112">
    <property type="protein sequence ID" value="SVA45109.1"/>
    <property type="molecule type" value="Genomic_DNA"/>
</dbReference>
<dbReference type="Pfam" id="PF07637">
    <property type="entry name" value="PSD5"/>
    <property type="match status" value="1"/>
</dbReference>
<feature type="domain" description="DUF1592" evidence="2">
    <location>
        <begin position="323"/>
        <end position="450"/>
    </location>
</feature>
<evidence type="ECO:0000313" key="4">
    <source>
        <dbReference type="EMBL" id="SVA45109.1"/>
    </source>
</evidence>
<feature type="domain" description="DUF1595" evidence="3">
    <location>
        <begin position="256"/>
        <end position="314"/>
    </location>
</feature>
<gene>
    <name evidence="4" type="ORF">METZ01_LOCUS97963</name>
</gene>
<dbReference type="Pfam" id="PF07631">
    <property type="entry name" value="PSD4"/>
    <property type="match status" value="1"/>
</dbReference>